<evidence type="ECO:0000313" key="3">
    <source>
        <dbReference type="Proteomes" id="UP001225042"/>
    </source>
</evidence>
<gene>
    <name evidence="2" type="primary">traQ</name>
    <name evidence="2" type="ORF">RBJ67_25865</name>
</gene>
<feature type="transmembrane region" description="Helical" evidence="1">
    <location>
        <begin position="148"/>
        <end position="168"/>
    </location>
</feature>
<evidence type="ECO:0000313" key="2">
    <source>
        <dbReference type="EMBL" id="MDQ2259560.1"/>
    </source>
</evidence>
<dbReference type="NCBIfam" id="NF033883">
    <property type="entry name" value="conj_TraQ_IncI1"/>
    <property type="match status" value="1"/>
</dbReference>
<comment type="caution">
    <text evidence="2">The sequence shown here is derived from an EMBL/GenBank/DDBJ whole genome shotgun (WGS) entry which is preliminary data.</text>
</comment>
<feature type="transmembrane region" description="Helical" evidence="1">
    <location>
        <begin position="20"/>
        <end position="40"/>
    </location>
</feature>
<dbReference type="RefSeq" id="WP_045409089.1">
    <property type="nucleotide sequence ID" value="NZ_JAVDKS010000022.1"/>
</dbReference>
<evidence type="ECO:0000256" key="1">
    <source>
        <dbReference type="SAM" id="Phobius"/>
    </source>
</evidence>
<keyword evidence="1" id="KW-0472">Membrane</keyword>
<protein>
    <submittedName>
        <fullName evidence="2">Conjugal transfer protein TraQ</fullName>
    </submittedName>
</protein>
<name>A0AAW8HIB9_9ENTR</name>
<reference evidence="2 3" key="1">
    <citation type="submission" date="2023-08" db="EMBL/GenBank/DDBJ databases">
        <authorList>
            <person name="Dale J."/>
        </authorList>
    </citation>
    <scope>NUCLEOTIDE SEQUENCE [LARGE SCALE GENOMIC DNA]</scope>
    <source>
        <strain evidence="2 3">2023EL-00788</strain>
    </source>
</reference>
<proteinExistence type="predicted"/>
<feature type="transmembrane region" description="Helical" evidence="1">
    <location>
        <begin position="107"/>
        <end position="128"/>
    </location>
</feature>
<organism evidence="2 3">
    <name type="scientific">Enterobacter soli</name>
    <dbReference type="NCBI Taxonomy" id="885040"/>
    <lineage>
        <taxon>Bacteria</taxon>
        <taxon>Pseudomonadati</taxon>
        <taxon>Pseudomonadota</taxon>
        <taxon>Gammaproteobacteria</taxon>
        <taxon>Enterobacterales</taxon>
        <taxon>Enterobacteriaceae</taxon>
        <taxon>Enterobacter</taxon>
    </lineage>
</organism>
<dbReference type="InterPro" id="IPR048039">
    <property type="entry name" value="TraQ-like"/>
</dbReference>
<keyword evidence="1" id="KW-0812">Transmembrane</keyword>
<accession>A0AAW8HIB9</accession>
<sequence>MEDMSVAFINLINNITVPFWSLLWAIGGAMGTVWIISLGLKMKRGTAPGAPAVTPGEIFGVLAIAAFIANYGSWIGAFSNSAGLGDVSFGVLSYVDEGGNLGKFAGVINAALTFVSMMGGLFGMKGLYLLKQKASGEGKSGDLSMQAIIHIISGGFLVQIAQLLSAFANSI</sequence>
<dbReference type="AlphaFoldDB" id="A0AAW8HIB9"/>
<feature type="transmembrane region" description="Helical" evidence="1">
    <location>
        <begin position="52"/>
        <end position="69"/>
    </location>
</feature>
<dbReference type="EMBL" id="JAVDKS010000022">
    <property type="protein sequence ID" value="MDQ2259560.1"/>
    <property type="molecule type" value="Genomic_DNA"/>
</dbReference>
<keyword evidence="1" id="KW-1133">Transmembrane helix</keyword>
<dbReference type="Proteomes" id="UP001225042">
    <property type="component" value="Unassembled WGS sequence"/>
</dbReference>
<keyword evidence="3" id="KW-1185">Reference proteome</keyword>